<dbReference type="Gene3D" id="1.25.40.20">
    <property type="entry name" value="Ankyrin repeat-containing domain"/>
    <property type="match status" value="1"/>
</dbReference>
<name>A0A5N5HAN7_9ROSA</name>
<dbReference type="SUPFAM" id="SSF48403">
    <property type="entry name" value="Ankyrin repeat"/>
    <property type="match status" value="1"/>
</dbReference>
<protein>
    <submittedName>
        <fullName evidence="1">Ankyrin repeat and protein kinase domain-containing protein 1-like</fullName>
    </submittedName>
</protein>
<reference evidence="2" key="2">
    <citation type="submission" date="2019-10" db="EMBL/GenBank/DDBJ databases">
        <title>A de novo genome assembly of a pear dwarfing rootstock.</title>
        <authorList>
            <person name="Wang F."/>
            <person name="Wang J."/>
            <person name="Li S."/>
            <person name="Zhang Y."/>
            <person name="Fang M."/>
            <person name="Ma L."/>
            <person name="Zhao Y."/>
            <person name="Jiang S."/>
        </authorList>
    </citation>
    <scope>NUCLEOTIDE SEQUENCE [LARGE SCALE GENOMIC DNA]</scope>
</reference>
<sequence>MLVKKGADAEAQTNKGVTALHIVECLHYVGITRILIHRGATKNNSNMAHILT</sequence>
<dbReference type="Proteomes" id="UP000327157">
    <property type="component" value="Chromosome 4"/>
</dbReference>
<dbReference type="OrthoDB" id="341259at2759"/>
<keyword evidence="1" id="KW-0808">Transferase</keyword>
<accession>A0A5N5HAN7</accession>
<evidence type="ECO:0000313" key="1">
    <source>
        <dbReference type="EMBL" id="KAB2622490.1"/>
    </source>
</evidence>
<keyword evidence="1" id="KW-0418">Kinase</keyword>
<reference evidence="1 2" key="1">
    <citation type="submission" date="2019-09" db="EMBL/GenBank/DDBJ databases">
        <authorList>
            <person name="Ou C."/>
        </authorList>
    </citation>
    <scope>NUCLEOTIDE SEQUENCE [LARGE SCALE GENOMIC DNA]</scope>
    <source>
        <strain evidence="1">S2</strain>
        <tissue evidence="1">Leaf</tissue>
    </source>
</reference>
<organism evidence="1 2">
    <name type="scientific">Pyrus ussuriensis x Pyrus communis</name>
    <dbReference type="NCBI Taxonomy" id="2448454"/>
    <lineage>
        <taxon>Eukaryota</taxon>
        <taxon>Viridiplantae</taxon>
        <taxon>Streptophyta</taxon>
        <taxon>Embryophyta</taxon>
        <taxon>Tracheophyta</taxon>
        <taxon>Spermatophyta</taxon>
        <taxon>Magnoliopsida</taxon>
        <taxon>eudicotyledons</taxon>
        <taxon>Gunneridae</taxon>
        <taxon>Pentapetalae</taxon>
        <taxon>rosids</taxon>
        <taxon>fabids</taxon>
        <taxon>Rosales</taxon>
        <taxon>Rosaceae</taxon>
        <taxon>Amygdaloideae</taxon>
        <taxon>Maleae</taxon>
        <taxon>Pyrus</taxon>
    </lineage>
</organism>
<evidence type="ECO:0000313" key="2">
    <source>
        <dbReference type="Proteomes" id="UP000327157"/>
    </source>
</evidence>
<dbReference type="AlphaFoldDB" id="A0A5N5HAN7"/>
<gene>
    <name evidence="1" type="ORF">D8674_024672</name>
</gene>
<dbReference type="GO" id="GO:0016301">
    <property type="term" value="F:kinase activity"/>
    <property type="evidence" value="ECO:0007669"/>
    <property type="project" value="UniProtKB-KW"/>
</dbReference>
<comment type="caution">
    <text evidence="1">The sequence shown here is derived from an EMBL/GenBank/DDBJ whole genome shotgun (WGS) entry which is preliminary data.</text>
</comment>
<proteinExistence type="predicted"/>
<reference evidence="1 2" key="3">
    <citation type="submission" date="2019-11" db="EMBL/GenBank/DDBJ databases">
        <title>A de novo genome assembly of a pear dwarfing rootstock.</title>
        <authorList>
            <person name="Wang F."/>
            <person name="Wang J."/>
            <person name="Li S."/>
            <person name="Zhang Y."/>
            <person name="Fang M."/>
            <person name="Ma L."/>
            <person name="Zhao Y."/>
            <person name="Jiang S."/>
        </authorList>
    </citation>
    <scope>NUCLEOTIDE SEQUENCE [LARGE SCALE GENOMIC DNA]</scope>
    <source>
        <strain evidence="1">S2</strain>
        <tissue evidence="1">Leaf</tissue>
    </source>
</reference>
<keyword evidence="2" id="KW-1185">Reference proteome</keyword>
<dbReference type="InterPro" id="IPR036770">
    <property type="entry name" value="Ankyrin_rpt-contain_sf"/>
</dbReference>
<dbReference type="EMBL" id="SMOL01000231">
    <property type="protein sequence ID" value="KAB2622490.1"/>
    <property type="molecule type" value="Genomic_DNA"/>
</dbReference>